<dbReference type="RefSeq" id="WP_134483776.1">
    <property type="nucleotide sequence ID" value="NZ_LR216287.1"/>
</dbReference>
<organism evidence="2 3">
    <name type="scientific">Candidatus Nitrosocosmicus franklandianus</name>
    <dbReference type="NCBI Taxonomy" id="1798806"/>
    <lineage>
        <taxon>Archaea</taxon>
        <taxon>Nitrososphaerota</taxon>
        <taxon>Nitrososphaeria</taxon>
        <taxon>Nitrososphaerales</taxon>
        <taxon>Nitrososphaeraceae</taxon>
        <taxon>Candidatus Nitrosocosmicus</taxon>
    </lineage>
</organism>
<dbReference type="Gene3D" id="3.10.180.10">
    <property type="entry name" value="2,3-Dihydroxybiphenyl 1,2-Dioxygenase, domain 1"/>
    <property type="match status" value="1"/>
</dbReference>
<dbReference type="InterPro" id="IPR052164">
    <property type="entry name" value="Anthracycline_SecMetBiosynth"/>
</dbReference>
<dbReference type="PANTHER" id="PTHR33993">
    <property type="entry name" value="GLYOXALASE-RELATED"/>
    <property type="match status" value="1"/>
</dbReference>
<dbReference type="InterPro" id="IPR004360">
    <property type="entry name" value="Glyas_Fos-R_dOase_dom"/>
</dbReference>
<dbReference type="Pfam" id="PF00903">
    <property type="entry name" value="Glyoxalase"/>
    <property type="match status" value="1"/>
</dbReference>
<dbReference type="PANTHER" id="PTHR33993:SF2">
    <property type="entry name" value="VOC DOMAIN-CONTAINING PROTEIN"/>
    <property type="match status" value="1"/>
</dbReference>
<accession>A0A484IFK8</accession>
<feature type="domain" description="VOC" evidence="1">
    <location>
        <begin position="5"/>
        <end position="117"/>
    </location>
</feature>
<protein>
    <submittedName>
        <fullName evidence="2">Fosfomycin resistance protein FosB</fullName>
    </submittedName>
</protein>
<dbReference type="PROSITE" id="PS51819">
    <property type="entry name" value="VOC"/>
    <property type="match status" value="1"/>
</dbReference>
<dbReference type="InterPro" id="IPR037523">
    <property type="entry name" value="VOC_core"/>
</dbReference>
<dbReference type="EMBL" id="LR216287">
    <property type="protein sequence ID" value="VFJ13764.1"/>
    <property type="molecule type" value="Genomic_DNA"/>
</dbReference>
<dbReference type="OrthoDB" id="358887at2157"/>
<dbReference type="Proteomes" id="UP000294299">
    <property type="component" value="Chromosome NFRAN"/>
</dbReference>
<name>A0A484IFK8_9ARCH</name>
<dbReference type="GeneID" id="39420798"/>
<evidence type="ECO:0000259" key="1">
    <source>
        <dbReference type="PROSITE" id="PS51819"/>
    </source>
</evidence>
<keyword evidence="3" id="KW-1185">Reference proteome</keyword>
<evidence type="ECO:0000313" key="2">
    <source>
        <dbReference type="EMBL" id="VFJ13764.1"/>
    </source>
</evidence>
<sequence length="136" mass="15599">MSFRKLGAVILLVSDMRRSIQFYKEILNLPIKKESEEWTEFFNKETVLALHPVKHKKENLKSGQHILIGFTANDFDHTINTLREKGVVFFKNAKEESFGKHAIIEDPDGHLISIVKLKSNQNEEDGFDFLGLIGAE</sequence>
<dbReference type="InterPro" id="IPR029068">
    <property type="entry name" value="Glyas_Bleomycin-R_OHBP_Dase"/>
</dbReference>
<dbReference type="AlphaFoldDB" id="A0A484IFK8"/>
<proteinExistence type="predicted"/>
<evidence type="ECO:0000313" key="3">
    <source>
        <dbReference type="Proteomes" id="UP000294299"/>
    </source>
</evidence>
<reference evidence="2 3" key="1">
    <citation type="submission" date="2019-02" db="EMBL/GenBank/DDBJ databases">
        <authorList>
            <person name="Lehtovirta-Morley E L."/>
        </authorList>
    </citation>
    <scope>NUCLEOTIDE SEQUENCE [LARGE SCALE GENOMIC DNA]</scope>
    <source>
        <strain evidence="2">NFRAN1</strain>
    </source>
</reference>
<gene>
    <name evidence="2" type="ORF">NFRAN_1442</name>
</gene>
<dbReference type="SUPFAM" id="SSF54593">
    <property type="entry name" value="Glyoxalase/Bleomycin resistance protein/Dihydroxybiphenyl dioxygenase"/>
    <property type="match status" value="1"/>
</dbReference>
<dbReference type="KEGG" id="nfn:NFRAN_1442"/>